<dbReference type="Gene3D" id="3.40.50.300">
    <property type="entry name" value="P-loop containing nucleotide triphosphate hydrolases"/>
    <property type="match status" value="1"/>
</dbReference>
<dbReference type="AlphaFoldDB" id="A0A9Q9H8H4"/>
<dbReference type="RefSeq" id="WP_259806093.1">
    <property type="nucleotide sequence ID" value="NZ_CP080776.1"/>
</dbReference>
<evidence type="ECO:0000313" key="11">
    <source>
        <dbReference type="EMBL" id="UWP95498.1"/>
    </source>
</evidence>
<evidence type="ECO:0000256" key="3">
    <source>
        <dbReference type="ARBA" id="ARBA00022741"/>
    </source>
</evidence>
<evidence type="ECO:0000256" key="7">
    <source>
        <dbReference type="SAM" id="MobiDB-lite"/>
    </source>
</evidence>
<dbReference type="InterPro" id="IPR036640">
    <property type="entry name" value="ABC1_TM_sf"/>
</dbReference>
<gene>
    <name evidence="11" type="ORF">K3X48_00335</name>
</gene>
<evidence type="ECO:0000259" key="9">
    <source>
        <dbReference type="PROSITE" id="PS50893"/>
    </source>
</evidence>
<dbReference type="GO" id="GO:0015421">
    <property type="term" value="F:ABC-type oligopeptide transporter activity"/>
    <property type="evidence" value="ECO:0007669"/>
    <property type="project" value="TreeGrafter"/>
</dbReference>
<dbReference type="InterPro" id="IPR003593">
    <property type="entry name" value="AAA+_ATPase"/>
</dbReference>
<evidence type="ECO:0000313" key="12">
    <source>
        <dbReference type="Proteomes" id="UP001057991"/>
    </source>
</evidence>
<dbReference type="PANTHER" id="PTHR43394:SF1">
    <property type="entry name" value="ATP-BINDING CASSETTE SUB-FAMILY B MEMBER 10, MITOCHONDRIAL"/>
    <property type="match status" value="1"/>
</dbReference>
<organism evidence="11 12">
    <name type="scientific">Aliiroseovarius crassostreae</name>
    <dbReference type="NCBI Taxonomy" id="154981"/>
    <lineage>
        <taxon>Bacteria</taxon>
        <taxon>Pseudomonadati</taxon>
        <taxon>Pseudomonadota</taxon>
        <taxon>Alphaproteobacteria</taxon>
        <taxon>Rhodobacterales</taxon>
        <taxon>Paracoccaceae</taxon>
        <taxon>Aliiroseovarius</taxon>
    </lineage>
</organism>
<keyword evidence="4 11" id="KW-0067">ATP-binding</keyword>
<dbReference type="Gene3D" id="1.20.1560.10">
    <property type="entry name" value="ABC transporter type 1, transmembrane domain"/>
    <property type="match status" value="1"/>
</dbReference>
<reference evidence="11" key="1">
    <citation type="submission" date="2021-08" db="EMBL/GenBank/DDBJ databases">
        <authorList>
            <person name="Nwanade C."/>
            <person name="Wang M."/>
            <person name="Masoudi A."/>
            <person name="Yu Z."/>
            <person name="Liu J."/>
        </authorList>
    </citation>
    <scope>NUCLEOTIDE SEQUENCE</scope>
    <source>
        <strain evidence="11">S056</strain>
    </source>
</reference>
<sequence length="826" mass="89918">MSQQRDGGENGKTPTLSPTISGAKRKTSGRPAEKIAQPGPRPKRKVKHVATPTPGQADAAPHVSKVPATGPRPRVALSKGKKPLAFQSVPTNSDRPVDGGNGPQIKPVATPPPAQPTHPVPARDDRLKARADLASVYASLLGRKAVQHDLIEVMQSALSKGCKDASFPLLREALSSLGLEAEIEPGQALEPDRWPALALMTNGQAVMVLSQEGDQLRVYEAGAIGASIEVDRMEFSAVFTGTILRAEIPLSDLAARHAPRRLQDHWFWGELPKFRRHFADVALGSFVANMLAVAVALFSLQVYDRVIPHQSTATLWVLAAGAFVAILLEAAIKAARARLMDGAGRRIELNVQRLLMDRILGMRSDRRPTSPSSLFATMREFGSVREFFTASSVGTLTDLPFIVLFLVLVASIAGNVVWVLIAGGILMVLPGFFLQKRMIAISQETQGASTKASRLLHEAIYELDTLKTQRGEDRVRRLWTELNMLSAVKNSEQRKLTAWLTFWSQGVQQATYVSAVILGTYMVFSGEFTVGSIIAVGILSGRTLAPLTQLSGTLARWSNVKSALDGLDMIAGSEQDEAEGRTYLRRETLRGGYEIREMRFAYDEDTAGIDVPGLAVEPGQKIAVLGANGSGKSTFLKVLAGLYTPTTGRVMVDGVDMSQIAPRDLRRSIGYLGQDVRLFAGTLRDNLNLSMLEREDDRLLQALDFAGLGPFVRGHAKGLDLEIRDMGEGLSIGQRQSIGWARVWLQDPQIVLLDEPTAALDQMLERTLISRLETWLDGRTALIATHRMPIMALTERTLIFQNGRLTVDGPRDQVLAHLKSAGQGAE</sequence>
<evidence type="ECO:0000259" key="10">
    <source>
        <dbReference type="PROSITE" id="PS50929"/>
    </source>
</evidence>
<dbReference type="SMART" id="SM00382">
    <property type="entry name" value="AAA"/>
    <property type="match status" value="1"/>
</dbReference>
<dbReference type="InterPro" id="IPR027417">
    <property type="entry name" value="P-loop_NTPase"/>
</dbReference>
<keyword evidence="2 8" id="KW-0812">Transmembrane</keyword>
<dbReference type="InterPro" id="IPR003439">
    <property type="entry name" value="ABC_transporter-like_ATP-bd"/>
</dbReference>
<dbReference type="GO" id="GO:0005524">
    <property type="term" value="F:ATP binding"/>
    <property type="evidence" value="ECO:0007669"/>
    <property type="project" value="UniProtKB-KW"/>
</dbReference>
<dbReference type="PROSITE" id="PS50893">
    <property type="entry name" value="ABC_TRANSPORTER_2"/>
    <property type="match status" value="1"/>
</dbReference>
<feature type="region of interest" description="Disordered" evidence="7">
    <location>
        <begin position="1"/>
        <end position="122"/>
    </location>
</feature>
<evidence type="ECO:0000256" key="6">
    <source>
        <dbReference type="ARBA" id="ARBA00023136"/>
    </source>
</evidence>
<dbReference type="InterPro" id="IPR039421">
    <property type="entry name" value="Type_1_exporter"/>
</dbReference>
<keyword evidence="3" id="KW-0547">Nucleotide-binding</keyword>
<feature type="transmembrane region" description="Helical" evidence="8">
    <location>
        <begin position="416"/>
        <end position="434"/>
    </location>
</feature>
<accession>A0A9Q9H8H4</accession>
<dbReference type="SUPFAM" id="SSF90123">
    <property type="entry name" value="ABC transporter transmembrane region"/>
    <property type="match status" value="1"/>
</dbReference>
<keyword evidence="6 8" id="KW-0472">Membrane</keyword>
<feature type="compositionally biased region" description="Pro residues" evidence="7">
    <location>
        <begin position="109"/>
        <end position="119"/>
    </location>
</feature>
<evidence type="ECO:0000256" key="8">
    <source>
        <dbReference type="SAM" id="Phobius"/>
    </source>
</evidence>
<feature type="domain" description="ABC transporter" evidence="9">
    <location>
        <begin position="593"/>
        <end position="826"/>
    </location>
</feature>
<dbReference type="PANTHER" id="PTHR43394">
    <property type="entry name" value="ATP-DEPENDENT PERMEASE MDL1, MITOCHONDRIAL"/>
    <property type="match status" value="1"/>
</dbReference>
<dbReference type="Proteomes" id="UP001057991">
    <property type="component" value="Chromosome"/>
</dbReference>
<feature type="domain" description="ABC transmembrane type-1" evidence="10">
    <location>
        <begin position="281"/>
        <end position="559"/>
    </location>
</feature>
<dbReference type="Pfam" id="PF00664">
    <property type="entry name" value="ABC_membrane"/>
    <property type="match status" value="1"/>
</dbReference>
<dbReference type="Pfam" id="PF00005">
    <property type="entry name" value="ABC_tran"/>
    <property type="match status" value="1"/>
</dbReference>
<proteinExistence type="predicted"/>
<protein>
    <submittedName>
        <fullName evidence="11">ATP-binding cassette domain-containing protein</fullName>
    </submittedName>
</protein>
<comment type="subcellular location">
    <subcellularLocation>
        <location evidence="1">Cell membrane</location>
        <topology evidence="1">Multi-pass membrane protein</topology>
    </subcellularLocation>
</comment>
<evidence type="ECO:0000256" key="5">
    <source>
        <dbReference type="ARBA" id="ARBA00022989"/>
    </source>
</evidence>
<dbReference type="PROSITE" id="PS50929">
    <property type="entry name" value="ABC_TM1F"/>
    <property type="match status" value="1"/>
</dbReference>
<dbReference type="GO" id="GO:0005886">
    <property type="term" value="C:plasma membrane"/>
    <property type="evidence" value="ECO:0007669"/>
    <property type="project" value="UniProtKB-SubCell"/>
</dbReference>
<name>A0A9Q9H8H4_9RHOB</name>
<evidence type="ECO:0000256" key="1">
    <source>
        <dbReference type="ARBA" id="ARBA00004651"/>
    </source>
</evidence>
<evidence type="ECO:0000256" key="2">
    <source>
        <dbReference type="ARBA" id="ARBA00022692"/>
    </source>
</evidence>
<dbReference type="InterPro" id="IPR011527">
    <property type="entry name" value="ABC1_TM_dom"/>
</dbReference>
<feature type="transmembrane region" description="Helical" evidence="8">
    <location>
        <begin position="281"/>
        <end position="303"/>
    </location>
</feature>
<dbReference type="EMBL" id="CP080776">
    <property type="protein sequence ID" value="UWP95498.1"/>
    <property type="molecule type" value="Genomic_DNA"/>
</dbReference>
<dbReference type="SUPFAM" id="SSF52540">
    <property type="entry name" value="P-loop containing nucleoside triphosphate hydrolases"/>
    <property type="match status" value="1"/>
</dbReference>
<dbReference type="GO" id="GO:0016887">
    <property type="term" value="F:ATP hydrolysis activity"/>
    <property type="evidence" value="ECO:0007669"/>
    <property type="project" value="InterPro"/>
</dbReference>
<keyword evidence="5 8" id="KW-1133">Transmembrane helix</keyword>
<evidence type="ECO:0000256" key="4">
    <source>
        <dbReference type="ARBA" id="ARBA00022840"/>
    </source>
</evidence>
<feature type="transmembrane region" description="Helical" evidence="8">
    <location>
        <begin position="387"/>
        <end position="410"/>
    </location>
</feature>
<feature type="transmembrane region" description="Helical" evidence="8">
    <location>
        <begin position="315"/>
        <end position="332"/>
    </location>
</feature>